<evidence type="ECO:0000313" key="1">
    <source>
        <dbReference type="EMBL" id="KAJ7215914.1"/>
    </source>
</evidence>
<comment type="caution">
    <text evidence="1">The sequence shown here is derived from an EMBL/GenBank/DDBJ whole genome shotgun (WGS) entry which is preliminary data.</text>
</comment>
<dbReference type="EMBL" id="JARJCW010000016">
    <property type="protein sequence ID" value="KAJ7215914.1"/>
    <property type="molecule type" value="Genomic_DNA"/>
</dbReference>
<proteinExistence type="predicted"/>
<keyword evidence="2" id="KW-1185">Reference proteome</keyword>
<evidence type="ECO:0000313" key="2">
    <source>
        <dbReference type="Proteomes" id="UP001219525"/>
    </source>
</evidence>
<sequence length="479" mass="54147">MPTVELGVDAFMRLILSFFGEISQDANGRDDDILIEPRGQFDLLAHEEDWKSGSSIGVGVGRTVLNELMNKVFSDENIWIRLSDGSAIATSPVGVIPDEALLQRLRAYGYACKFYIISQKCLPPHMSGLFAYAILCQDGDVEALEDDRLLRLMAPQATKLLDKWPTKPADFLEKKDDATLQTLTIQYFEKQPSTLASWTLPRLESNTAYLRRKLFFGHAHRFSQSTEIRAFAEGMDGRPVSQLVSLDLMVVIRHRLGASHKTLLSKMSANRVTSAEEVLARIDWISSRKPELAEDERLYKQLFTRYLRGSGIVRHPRVPESSLTEAELSIPDDHPYIRALMFLMSATGTQQLPADEGTIDMHFVDRYDDNSPSLAGSPEHNPIHWPDHSCYEGLDLPLFGMSSILRQDVPQDTQAVLDFDLVMYISFRPATVTMEFGGLTGRLLHYELFQEQRKGMQSVEYKVHSICHSSEAIMHDLCM</sequence>
<dbReference type="Proteomes" id="UP001219525">
    <property type="component" value="Unassembled WGS sequence"/>
</dbReference>
<organism evidence="1 2">
    <name type="scientific">Mycena pura</name>
    <dbReference type="NCBI Taxonomy" id="153505"/>
    <lineage>
        <taxon>Eukaryota</taxon>
        <taxon>Fungi</taxon>
        <taxon>Dikarya</taxon>
        <taxon>Basidiomycota</taxon>
        <taxon>Agaricomycotina</taxon>
        <taxon>Agaricomycetes</taxon>
        <taxon>Agaricomycetidae</taxon>
        <taxon>Agaricales</taxon>
        <taxon>Marasmiineae</taxon>
        <taxon>Mycenaceae</taxon>
        <taxon>Mycena</taxon>
    </lineage>
</organism>
<accession>A0AAD6VLP5</accession>
<dbReference type="AlphaFoldDB" id="A0AAD6VLP5"/>
<reference evidence="1" key="1">
    <citation type="submission" date="2023-03" db="EMBL/GenBank/DDBJ databases">
        <title>Massive genome expansion in bonnet fungi (Mycena s.s.) driven by repeated elements and novel gene families across ecological guilds.</title>
        <authorList>
            <consortium name="Lawrence Berkeley National Laboratory"/>
            <person name="Harder C.B."/>
            <person name="Miyauchi S."/>
            <person name="Viragh M."/>
            <person name="Kuo A."/>
            <person name="Thoen E."/>
            <person name="Andreopoulos B."/>
            <person name="Lu D."/>
            <person name="Skrede I."/>
            <person name="Drula E."/>
            <person name="Henrissat B."/>
            <person name="Morin E."/>
            <person name="Kohler A."/>
            <person name="Barry K."/>
            <person name="LaButti K."/>
            <person name="Morin E."/>
            <person name="Salamov A."/>
            <person name="Lipzen A."/>
            <person name="Mereny Z."/>
            <person name="Hegedus B."/>
            <person name="Baldrian P."/>
            <person name="Stursova M."/>
            <person name="Weitz H."/>
            <person name="Taylor A."/>
            <person name="Grigoriev I.V."/>
            <person name="Nagy L.G."/>
            <person name="Martin F."/>
            <person name="Kauserud H."/>
        </authorList>
    </citation>
    <scope>NUCLEOTIDE SEQUENCE</scope>
    <source>
        <strain evidence="1">9144</strain>
    </source>
</reference>
<protein>
    <submittedName>
        <fullName evidence="1">Uncharacterized protein</fullName>
    </submittedName>
</protein>
<name>A0AAD6VLP5_9AGAR</name>
<gene>
    <name evidence="1" type="ORF">GGX14DRAFT_391588</name>
</gene>